<dbReference type="EMBL" id="JAUPFM010000016">
    <property type="protein sequence ID" value="KAK2826612.1"/>
    <property type="molecule type" value="Genomic_DNA"/>
</dbReference>
<evidence type="ECO:0000256" key="4">
    <source>
        <dbReference type="ARBA" id="ARBA00022989"/>
    </source>
</evidence>
<keyword evidence="13" id="KW-1185">Reference proteome</keyword>
<dbReference type="InterPro" id="IPR036034">
    <property type="entry name" value="PDZ_sf"/>
</dbReference>
<gene>
    <name evidence="12" type="ORF">Q5P01_020826</name>
</gene>
<accession>A0AA88S225</accession>
<dbReference type="AlphaFoldDB" id="A0AA88S225"/>
<dbReference type="Proteomes" id="UP001187415">
    <property type="component" value="Unassembled WGS sequence"/>
</dbReference>
<evidence type="ECO:0000256" key="1">
    <source>
        <dbReference type="ARBA" id="ARBA00004294"/>
    </source>
</evidence>
<sequence length="145" mass="15514">MNGSVHSAPSVVNVKLKRGPTGLGFNIVGGVDQQYVMNDSGIYVSKIKEDGAAAVDGRLQEGDKILAINGVRLEDLTHRGAVELFRTAGEDVELLIQTKLPCHMNGPTGAQPKHQSSLPFLGSLAAFFGVAALLSLIYTKYIRKH</sequence>
<evidence type="ECO:0000313" key="13">
    <source>
        <dbReference type="Proteomes" id="UP001187415"/>
    </source>
</evidence>
<feature type="transmembrane region" description="Helical" evidence="10">
    <location>
        <begin position="120"/>
        <end position="139"/>
    </location>
</feature>
<evidence type="ECO:0000256" key="10">
    <source>
        <dbReference type="SAM" id="Phobius"/>
    </source>
</evidence>
<feature type="domain" description="PDZ" evidence="11">
    <location>
        <begin position="13"/>
        <end position="100"/>
    </location>
</feature>
<evidence type="ECO:0000256" key="5">
    <source>
        <dbReference type="ARBA" id="ARBA00023128"/>
    </source>
</evidence>
<evidence type="ECO:0000256" key="6">
    <source>
        <dbReference type="ARBA" id="ARBA00023136"/>
    </source>
</evidence>
<comment type="subunit">
    <text evidence="7">Binds (via the PDZ domain) to isoform 2A of SYNJ2 (via the unique motif in the C-terminus). Interacts (via C-terminus) with RALBP1. Interacts (via PDZ domain) with ACVR2A (via C-terminus) and ACVR2B (via C-terminus). Forms a ternary complex with ACVR2A and RALBP1. Interacts with MAPK12. Interacts with DLL1; enhances DLL1 protein stability, and promotes notch signaling in endothelial cells.</text>
</comment>
<name>A0AA88S225_CHASR</name>
<dbReference type="GO" id="GO:0098609">
    <property type="term" value="P:cell-cell adhesion"/>
    <property type="evidence" value="ECO:0007669"/>
    <property type="project" value="TreeGrafter"/>
</dbReference>
<dbReference type="GO" id="GO:0043113">
    <property type="term" value="P:receptor clustering"/>
    <property type="evidence" value="ECO:0007669"/>
    <property type="project" value="TreeGrafter"/>
</dbReference>
<dbReference type="InterPro" id="IPR050614">
    <property type="entry name" value="Synaptic_Scaffolding_LAP-MAGUK"/>
</dbReference>
<dbReference type="SMART" id="SM00228">
    <property type="entry name" value="PDZ"/>
    <property type="match status" value="1"/>
</dbReference>
<keyword evidence="5" id="KW-0496">Mitochondrion</keyword>
<evidence type="ECO:0000313" key="12">
    <source>
        <dbReference type="EMBL" id="KAK2826612.1"/>
    </source>
</evidence>
<evidence type="ECO:0000259" key="11">
    <source>
        <dbReference type="PROSITE" id="PS50106"/>
    </source>
</evidence>
<evidence type="ECO:0000256" key="8">
    <source>
        <dbReference type="ARBA" id="ARBA00070337"/>
    </source>
</evidence>
<comment type="subcellular location">
    <subcellularLocation>
        <location evidence="1">Mitochondrion outer membrane</location>
    </subcellularLocation>
</comment>
<dbReference type="Pfam" id="PF00595">
    <property type="entry name" value="PDZ"/>
    <property type="match status" value="1"/>
</dbReference>
<keyword evidence="6 10" id="KW-0472">Membrane</keyword>
<evidence type="ECO:0000256" key="2">
    <source>
        <dbReference type="ARBA" id="ARBA00022692"/>
    </source>
</evidence>
<protein>
    <recommendedName>
        <fullName evidence="8">Synaptojanin-2-binding protein</fullName>
    </recommendedName>
    <alternativeName>
        <fullName evidence="9">Mitochondrial outer membrane protein 25</fullName>
    </alternativeName>
</protein>
<keyword evidence="2 10" id="KW-0812">Transmembrane</keyword>
<dbReference type="InterPro" id="IPR001478">
    <property type="entry name" value="PDZ"/>
</dbReference>
<comment type="caution">
    <text evidence="12">The sequence shown here is derived from an EMBL/GenBank/DDBJ whole genome shotgun (WGS) entry which is preliminary data.</text>
</comment>
<dbReference type="GO" id="GO:0045197">
    <property type="term" value="P:establishment or maintenance of epithelial cell apical/basal polarity"/>
    <property type="evidence" value="ECO:0007669"/>
    <property type="project" value="TreeGrafter"/>
</dbReference>
<evidence type="ECO:0000256" key="7">
    <source>
        <dbReference type="ARBA" id="ARBA00063547"/>
    </source>
</evidence>
<dbReference type="GO" id="GO:0030054">
    <property type="term" value="C:cell junction"/>
    <property type="evidence" value="ECO:0007669"/>
    <property type="project" value="TreeGrafter"/>
</dbReference>
<dbReference type="SUPFAM" id="SSF50156">
    <property type="entry name" value="PDZ domain-like"/>
    <property type="match status" value="1"/>
</dbReference>
<organism evidence="12 13">
    <name type="scientific">Channa striata</name>
    <name type="common">Snakehead murrel</name>
    <name type="synonym">Ophicephalus striatus</name>
    <dbReference type="NCBI Taxonomy" id="64152"/>
    <lineage>
        <taxon>Eukaryota</taxon>
        <taxon>Metazoa</taxon>
        <taxon>Chordata</taxon>
        <taxon>Craniata</taxon>
        <taxon>Vertebrata</taxon>
        <taxon>Euteleostomi</taxon>
        <taxon>Actinopterygii</taxon>
        <taxon>Neopterygii</taxon>
        <taxon>Teleostei</taxon>
        <taxon>Neoteleostei</taxon>
        <taxon>Acanthomorphata</taxon>
        <taxon>Anabantaria</taxon>
        <taxon>Anabantiformes</taxon>
        <taxon>Channoidei</taxon>
        <taxon>Channidae</taxon>
        <taxon>Channa</taxon>
    </lineage>
</organism>
<dbReference type="PROSITE" id="PS50106">
    <property type="entry name" value="PDZ"/>
    <property type="match status" value="1"/>
</dbReference>
<dbReference type="PANTHER" id="PTHR23119">
    <property type="entry name" value="DISCS LARGE"/>
    <property type="match status" value="1"/>
</dbReference>
<dbReference type="FunFam" id="2.30.42.10:FF:000161">
    <property type="entry name" value="Synaptojanin-2-binding protein"/>
    <property type="match status" value="1"/>
</dbReference>
<keyword evidence="3" id="KW-1000">Mitochondrion outer membrane</keyword>
<dbReference type="PANTHER" id="PTHR23119:SF51">
    <property type="entry name" value="DISKS LARGE 1 TUMOR SUPPRESSOR PROTEIN"/>
    <property type="match status" value="1"/>
</dbReference>
<dbReference type="Gene3D" id="2.30.42.10">
    <property type="match status" value="1"/>
</dbReference>
<keyword evidence="4 10" id="KW-1133">Transmembrane helix</keyword>
<dbReference type="CDD" id="cd06709">
    <property type="entry name" value="PDZ_SYNJ2BP-like"/>
    <property type="match status" value="1"/>
</dbReference>
<evidence type="ECO:0000256" key="3">
    <source>
        <dbReference type="ARBA" id="ARBA00022787"/>
    </source>
</evidence>
<evidence type="ECO:0000256" key="9">
    <source>
        <dbReference type="ARBA" id="ARBA00075222"/>
    </source>
</evidence>
<proteinExistence type="predicted"/>
<dbReference type="GO" id="GO:0005741">
    <property type="term" value="C:mitochondrial outer membrane"/>
    <property type="evidence" value="ECO:0007669"/>
    <property type="project" value="UniProtKB-SubCell"/>
</dbReference>
<dbReference type="GO" id="GO:0019901">
    <property type="term" value="F:protein kinase binding"/>
    <property type="evidence" value="ECO:0007669"/>
    <property type="project" value="TreeGrafter"/>
</dbReference>
<dbReference type="GO" id="GO:0097120">
    <property type="term" value="P:receptor localization to synapse"/>
    <property type="evidence" value="ECO:0007669"/>
    <property type="project" value="TreeGrafter"/>
</dbReference>
<dbReference type="GO" id="GO:0016323">
    <property type="term" value="C:basolateral plasma membrane"/>
    <property type="evidence" value="ECO:0007669"/>
    <property type="project" value="TreeGrafter"/>
</dbReference>
<reference evidence="12" key="1">
    <citation type="submission" date="2023-07" db="EMBL/GenBank/DDBJ databases">
        <title>Chromosome-level Genome Assembly of Striped Snakehead (Channa striata).</title>
        <authorList>
            <person name="Liu H."/>
        </authorList>
    </citation>
    <scope>NUCLEOTIDE SEQUENCE</scope>
    <source>
        <strain evidence="12">Gz</strain>
        <tissue evidence="12">Muscle</tissue>
    </source>
</reference>